<keyword evidence="10" id="KW-1185">Reference proteome</keyword>
<dbReference type="InterPro" id="IPR041916">
    <property type="entry name" value="Anti_sigma_zinc_sf"/>
</dbReference>
<dbReference type="Gene3D" id="1.10.10.1320">
    <property type="entry name" value="Anti-sigma factor, zinc-finger domain"/>
    <property type="match status" value="1"/>
</dbReference>
<dbReference type="AlphaFoldDB" id="A0A344LK79"/>
<proteinExistence type="inferred from homology"/>
<reference evidence="9 10" key="1">
    <citation type="submission" date="2016-04" db="EMBL/GenBank/DDBJ databases">
        <title>Complete genome sequence and analysis of deep-sea sediment isolate, Amycolatopsis sp. WP1.</title>
        <authorList>
            <person name="Wang H."/>
            <person name="Chen S."/>
            <person name="Wu Q."/>
        </authorList>
    </citation>
    <scope>NUCLEOTIDE SEQUENCE [LARGE SCALE GENOMIC DNA]</scope>
    <source>
        <strain evidence="9 10">WP1</strain>
    </source>
</reference>
<gene>
    <name evidence="9" type="ORF">A4R43_13265</name>
</gene>
<dbReference type="NCBIfam" id="TIGR02937">
    <property type="entry name" value="sigma70-ECF"/>
    <property type="match status" value="1"/>
</dbReference>
<evidence type="ECO:0000256" key="6">
    <source>
        <dbReference type="SAM" id="MobiDB-lite"/>
    </source>
</evidence>
<evidence type="ECO:0000259" key="7">
    <source>
        <dbReference type="Pfam" id="PF04542"/>
    </source>
</evidence>
<evidence type="ECO:0000313" key="9">
    <source>
        <dbReference type="EMBL" id="AXB48453.1"/>
    </source>
</evidence>
<dbReference type="SUPFAM" id="SSF88946">
    <property type="entry name" value="Sigma2 domain of RNA polymerase sigma factors"/>
    <property type="match status" value="1"/>
</dbReference>
<dbReference type="InterPro" id="IPR013324">
    <property type="entry name" value="RNA_pol_sigma_r3/r4-like"/>
</dbReference>
<keyword evidence="2" id="KW-0805">Transcription regulation</keyword>
<organism evidence="9 10">
    <name type="scientific">Amycolatopsis albispora</name>
    <dbReference type="NCBI Taxonomy" id="1804986"/>
    <lineage>
        <taxon>Bacteria</taxon>
        <taxon>Bacillati</taxon>
        <taxon>Actinomycetota</taxon>
        <taxon>Actinomycetes</taxon>
        <taxon>Pseudonocardiales</taxon>
        <taxon>Pseudonocardiaceae</taxon>
        <taxon>Amycolatopsis</taxon>
    </lineage>
</organism>
<dbReference type="PANTHER" id="PTHR43133">
    <property type="entry name" value="RNA POLYMERASE ECF-TYPE SIGMA FACTO"/>
    <property type="match status" value="1"/>
</dbReference>
<evidence type="ECO:0000256" key="5">
    <source>
        <dbReference type="ARBA" id="ARBA00023163"/>
    </source>
</evidence>
<name>A0A344LK79_9PSEU</name>
<dbReference type="GO" id="GO:0006352">
    <property type="term" value="P:DNA-templated transcription initiation"/>
    <property type="evidence" value="ECO:0007669"/>
    <property type="project" value="InterPro"/>
</dbReference>
<dbReference type="InterPro" id="IPR013325">
    <property type="entry name" value="RNA_pol_sigma_r2"/>
</dbReference>
<dbReference type="InterPro" id="IPR027383">
    <property type="entry name" value="Znf_put"/>
</dbReference>
<dbReference type="GO" id="GO:0016987">
    <property type="term" value="F:sigma factor activity"/>
    <property type="evidence" value="ECO:0007669"/>
    <property type="project" value="UniProtKB-KW"/>
</dbReference>
<accession>A0A344LK79</accession>
<evidence type="ECO:0000256" key="2">
    <source>
        <dbReference type="ARBA" id="ARBA00023015"/>
    </source>
</evidence>
<comment type="similarity">
    <text evidence="1">Belongs to the sigma-70 factor family. ECF subfamily.</text>
</comment>
<dbReference type="GO" id="GO:0003677">
    <property type="term" value="F:DNA binding"/>
    <property type="evidence" value="ECO:0007669"/>
    <property type="project" value="UniProtKB-KW"/>
</dbReference>
<dbReference type="Proteomes" id="UP000250434">
    <property type="component" value="Chromosome"/>
</dbReference>
<dbReference type="KEGG" id="aab:A4R43_13265"/>
<dbReference type="Pfam" id="PF04542">
    <property type="entry name" value="Sigma70_r2"/>
    <property type="match status" value="1"/>
</dbReference>
<evidence type="ECO:0000256" key="3">
    <source>
        <dbReference type="ARBA" id="ARBA00023082"/>
    </source>
</evidence>
<dbReference type="Gene3D" id="1.10.10.10">
    <property type="entry name" value="Winged helix-like DNA-binding domain superfamily/Winged helix DNA-binding domain"/>
    <property type="match status" value="1"/>
</dbReference>
<evidence type="ECO:0000313" key="10">
    <source>
        <dbReference type="Proteomes" id="UP000250434"/>
    </source>
</evidence>
<dbReference type="PANTHER" id="PTHR43133:SF8">
    <property type="entry name" value="RNA POLYMERASE SIGMA FACTOR HI_1459-RELATED"/>
    <property type="match status" value="1"/>
</dbReference>
<feature type="domain" description="Putative zinc-finger" evidence="8">
    <location>
        <begin position="191"/>
        <end position="225"/>
    </location>
</feature>
<sequence length="251" mass="27858">MTELTDTALLDAVRAGDLTAYGVLFERHADPARQFARRWAGSAAEAHELVAEGFARVLAALRAGAGPREHLRPYLLVTMRHLAITWRRTRARVELYGTTPEAGPDVTAPRLDEIVLRRWNTQLARSAFQRLPPRWRLVLWHTEIESAPAVDLASTLGISPNGVAALAKRAREGLRKAYLQEQVPESGELGCRAPRHQMGTWIRGGLSCHRAQRIEDHVAGCADCRTVATRLAESNGELTPPPKPPRHTRSR</sequence>
<keyword evidence="5" id="KW-0804">Transcription</keyword>
<feature type="region of interest" description="Disordered" evidence="6">
    <location>
        <begin position="232"/>
        <end position="251"/>
    </location>
</feature>
<evidence type="ECO:0000256" key="4">
    <source>
        <dbReference type="ARBA" id="ARBA00023125"/>
    </source>
</evidence>
<dbReference type="EMBL" id="CP015163">
    <property type="protein sequence ID" value="AXB48453.1"/>
    <property type="molecule type" value="Genomic_DNA"/>
</dbReference>
<evidence type="ECO:0000256" key="1">
    <source>
        <dbReference type="ARBA" id="ARBA00010641"/>
    </source>
</evidence>
<dbReference type="InterPro" id="IPR007627">
    <property type="entry name" value="RNA_pol_sigma70_r2"/>
</dbReference>
<dbReference type="InterPro" id="IPR014284">
    <property type="entry name" value="RNA_pol_sigma-70_dom"/>
</dbReference>
<dbReference type="Pfam" id="PF13490">
    <property type="entry name" value="zf-HC2"/>
    <property type="match status" value="1"/>
</dbReference>
<dbReference type="InterPro" id="IPR036388">
    <property type="entry name" value="WH-like_DNA-bd_sf"/>
</dbReference>
<keyword evidence="3" id="KW-0731">Sigma factor</keyword>
<dbReference type="SUPFAM" id="SSF88659">
    <property type="entry name" value="Sigma3 and sigma4 domains of RNA polymerase sigma factors"/>
    <property type="match status" value="1"/>
</dbReference>
<feature type="domain" description="RNA polymerase sigma-70 region 2" evidence="7">
    <location>
        <begin position="24"/>
        <end position="92"/>
    </location>
</feature>
<dbReference type="Gene3D" id="1.10.1740.10">
    <property type="match status" value="1"/>
</dbReference>
<evidence type="ECO:0000259" key="8">
    <source>
        <dbReference type="Pfam" id="PF13490"/>
    </source>
</evidence>
<dbReference type="InterPro" id="IPR039425">
    <property type="entry name" value="RNA_pol_sigma-70-like"/>
</dbReference>
<protein>
    <submittedName>
        <fullName evidence="9">Uncharacterized protein</fullName>
    </submittedName>
</protein>
<keyword evidence="4" id="KW-0238">DNA-binding</keyword>